<evidence type="ECO:0000313" key="2">
    <source>
        <dbReference type="EMBL" id="KKM60810.1"/>
    </source>
</evidence>
<reference evidence="2" key="1">
    <citation type="journal article" date="2015" name="Nature">
        <title>Complex archaea that bridge the gap between prokaryotes and eukaryotes.</title>
        <authorList>
            <person name="Spang A."/>
            <person name="Saw J.H."/>
            <person name="Jorgensen S.L."/>
            <person name="Zaremba-Niedzwiedzka K."/>
            <person name="Martijn J."/>
            <person name="Lind A.E."/>
            <person name="van Eijk R."/>
            <person name="Schleper C."/>
            <person name="Guy L."/>
            <person name="Ettema T.J."/>
        </authorList>
    </citation>
    <scope>NUCLEOTIDE SEQUENCE</scope>
</reference>
<organism evidence="2">
    <name type="scientific">marine sediment metagenome</name>
    <dbReference type="NCBI Taxonomy" id="412755"/>
    <lineage>
        <taxon>unclassified sequences</taxon>
        <taxon>metagenomes</taxon>
        <taxon>ecological metagenomes</taxon>
    </lineage>
</organism>
<comment type="caution">
    <text evidence="2">The sequence shown here is derived from an EMBL/GenBank/DDBJ whole genome shotgun (WGS) entry which is preliminary data.</text>
</comment>
<sequence length="476" mass="50392">MTVRYVDSNAVGLNDGTSWTDAWTALASADAAASTAGDEIRIAYNHADATGGTVTFSGGTLFNPIKLISTDPADDTYRTGALFANNVGIITIYGDVNVWGMAIQGTAAGGAPEINLADSNKRQYYCDCSFLWDDRSSFNLGNGTVVEFVNCTFDRNHANGEAMRMAGRGASMLFRNCVFLKTLGQDVCFTALGEYMVKLTLIDCDLSAFSTIMGSISWGGDFIFRRCKVKSGYTLISTKPTTYPHWRAIMEGCTDGTITIPELGLTEIQNQYGTIKSSLSRYRTGGADDGEQANAHSWEMVSSANALELQQWIKTPPMVRWVDGGASITATVFIAGGATLQDDDFWIELSGPDDAGSATSRGFFERSNDTALDVPMTPRDTPANLTTDGSSTWNGTGVGTKQKLSITYTPTIAGPVTVRALLAKPSTTVYVDPRIDGLSTDGIEFVAQGVQANEIGGAGGGAASILGGGQLTGGFS</sequence>
<dbReference type="AlphaFoldDB" id="A0A0F9L9U8"/>
<name>A0A0F9L9U8_9ZZZZ</name>
<dbReference type="Gene3D" id="2.160.20.10">
    <property type="entry name" value="Single-stranded right-handed beta-helix, Pectin lyase-like"/>
    <property type="match status" value="1"/>
</dbReference>
<dbReference type="InterPro" id="IPR012334">
    <property type="entry name" value="Pectin_lyas_fold"/>
</dbReference>
<feature type="region of interest" description="Disordered" evidence="1">
    <location>
        <begin position="371"/>
        <end position="396"/>
    </location>
</feature>
<feature type="compositionally biased region" description="Polar residues" evidence="1">
    <location>
        <begin position="383"/>
        <end position="395"/>
    </location>
</feature>
<evidence type="ECO:0008006" key="3">
    <source>
        <dbReference type="Google" id="ProtNLM"/>
    </source>
</evidence>
<dbReference type="EMBL" id="LAZR01011604">
    <property type="protein sequence ID" value="KKM60810.1"/>
    <property type="molecule type" value="Genomic_DNA"/>
</dbReference>
<accession>A0A0F9L9U8</accession>
<dbReference type="InterPro" id="IPR011050">
    <property type="entry name" value="Pectin_lyase_fold/virulence"/>
</dbReference>
<gene>
    <name evidence="2" type="ORF">LCGC14_1538020</name>
</gene>
<evidence type="ECO:0000256" key="1">
    <source>
        <dbReference type="SAM" id="MobiDB-lite"/>
    </source>
</evidence>
<dbReference type="SUPFAM" id="SSF51126">
    <property type="entry name" value="Pectin lyase-like"/>
    <property type="match status" value="1"/>
</dbReference>
<proteinExistence type="predicted"/>
<protein>
    <recommendedName>
        <fullName evidence="3">Right handed beta helix domain-containing protein</fullName>
    </recommendedName>
</protein>